<dbReference type="InterPro" id="IPR036890">
    <property type="entry name" value="HATPase_C_sf"/>
</dbReference>
<dbReference type="AlphaFoldDB" id="A0A1V4A4C9"/>
<dbReference type="PANTHER" id="PTHR35526:SF3">
    <property type="entry name" value="ANTI-SIGMA-F FACTOR RSBW"/>
    <property type="match status" value="1"/>
</dbReference>
<comment type="caution">
    <text evidence="4">The sequence shown here is derived from an EMBL/GenBank/DDBJ whole genome shotgun (WGS) entry which is preliminary data.</text>
</comment>
<dbReference type="Pfam" id="PF13581">
    <property type="entry name" value="HATPase_c_2"/>
    <property type="match status" value="1"/>
</dbReference>
<dbReference type="RefSeq" id="WP_179120266.1">
    <property type="nucleotide sequence ID" value="NZ_CP045178.1"/>
</dbReference>
<evidence type="ECO:0000256" key="2">
    <source>
        <dbReference type="SAM" id="MobiDB-lite"/>
    </source>
</evidence>
<name>A0A1V4A4C9_9ACTN</name>
<evidence type="ECO:0000313" key="4">
    <source>
        <dbReference type="EMBL" id="OON74691.1"/>
    </source>
</evidence>
<reference evidence="4 5" key="1">
    <citation type="submission" date="2017-02" db="EMBL/GenBank/DDBJ databases">
        <title>Draft Genome Sequence of Streptomyces tsukubaensis F601, a Producer of the immunosuppressant tacrolimus FK506.</title>
        <authorList>
            <person name="Zong G."/>
            <person name="Zhong C."/>
            <person name="Fu J."/>
            <person name="Qin R."/>
            <person name="Cao G."/>
        </authorList>
    </citation>
    <scope>NUCLEOTIDE SEQUENCE [LARGE SCALE GENOMIC DNA]</scope>
    <source>
        <strain evidence="4 5">F601</strain>
    </source>
</reference>
<sequence length="202" mass="20669">MPSVRGGAIVASVPMSAPLITDATERSVSFELAAHPGSAAQARRLTRAQLDGWALGEDTCEAATLVVSELVTNAIVHTGSRQIVCELRELYGDTRNDSVVGPSGEPSEALGTALSEDSSGHAGTGDGPGVTPGRRLRIAVRDEGCGGGRPLTPPKEPQDEHGRGLLLVAAMSSAWGAQETEPGAGLVVWAELPGEVGPGCTR</sequence>
<dbReference type="Gene3D" id="3.30.565.10">
    <property type="entry name" value="Histidine kinase-like ATPase, C-terminal domain"/>
    <property type="match status" value="1"/>
</dbReference>
<dbReference type="EMBL" id="MVFC01000026">
    <property type="protein sequence ID" value="OON74691.1"/>
    <property type="molecule type" value="Genomic_DNA"/>
</dbReference>
<dbReference type="PANTHER" id="PTHR35526">
    <property type="entry name" value="ANTI-SIGMA-F FACTOR RSBW-RELATED"/>
    <property type="match status" value="1"/>
</dbReference>
<feature type="region of interest" description="Disordered" evidence="2">
    <location>
        <begin position="94"/>
        <end position="133"/>
    </location>
</feature>
<dbReference type="GO" id="GO:0004674">
    <property type="term" value="F:protein serine/threonine kinase activity"/>
    <property type="evidence" value="ECO:0007669"/>
    <property type="project" value="UniProtKB-KW"/>
</dbReference>
<dbReference type="InterPro" id="IPR003594">
    <property type="entry name" value="HATPase_dom"/>
</dbReference>
<evidence type="ECO:0000313" key="5">
    <source>
        <dbReference type="Proteomes" id="UP000190539"/>
    </source>
</evidence>
<dbReference type="InterPro" id="IPR050267">
    <property type="entry name" value="Anti-sigma-factor_SerPK"/>
</dbReference>
<dbReference type="SUPFAM" id="SSF55874">
    <property type="entry name" value="ATPase domain of HSP90 chaperone/DNA topoisomerase II/histidine kinase"/>
    <property type="match status" value="1"/>
</dbReference>
<dbReference type="Proteomes" id="UP000190539">
    <property type="component" value="Unassembled WGS sequence"/>
</dbReference>
<organism evidence="4 5">
    <name type="scientific">Streptomyces tsukubensis</name>
    <dbReference type="NCBI Taxonomy" id="83656"/>
    <lineage>
        <taxon>Bacteria</taxon>
        <taxon>Bacillati</taxon>
        <taxon>Actinomycetota</taxon>
        <taxon>Actinomycetes</taxon>
        <taxon>Kitasatosporales</taxon>
        <taxon>Streptomycetaceae</taxon>
        <taxon>Streptomyces</taxon>
    </lineage>
</organism>
<dbReference type="STRING" id="83656.B1H18_24620"/>
<feature type="domain" description="Histidine kinase/HSP90-like ATPase" evidence="3">
    <location>
        <begin position="33"/>
        <end position="177"/>
    </location>
</feature>
<keyword evidence="5" id="KW-1185">Reference proteome</keyword>
<evidence type="ECO:0000256" key="1">
    <source>
        <dbReference type="ARBA" id="ARBA00022527"/>
    </source>
</evidence>
<gene>
    <name evidence="4" type="ORF">B1H18_24620</name>
</gene>
<evidence type="ECO:0000259" key="3">
    <source>
        <dbReference type="Pfam" id="PF13581"/>
    </source>
</evidence>
<keyword evidence="1" id="KW-0418">Kinase</keyword>
<protein>
    <recommendedName>
        <fullName evidence="3">Histidine kinase/HSP90-like ATPase domain-containing protein</fullName>
    </recommendedName>
</protein>
<keyword evidence="1" id="KW-0808">Transferase</keyword>
<proteinExistence type="predicted"/>
<accession>A0A1V4A4C9</accession>
<keyword evidence="1" id="KW-0723">Serine/threonine-protein kinase</keyword>
<dbReference type="CDD" id="cd16936">
    <property type="entry name" value="HATPase_RsbW-like"/>
    <property type="match status" value="1"/>
</dbReference>